<reference evidence="1" key="1">
    <citation type="journal article" date="2020" name="Fungal Divers.">
        <title>Resolving the Mortierellaceae phylogeny through synthesis of multi-gene phylogenetics and phylogenomics.</title>
        <authorList>
            <person name="Vandepol N."/>
            <person name="Liber J."/>
            <person name="Desiro A."/>
            <person name="Na H."/>
            <person name="Kennedy M."/>
            <person name="Barry K."/>
            <person name="Grigoriev I.V."/>
            <person name="Miller A.N."/>
            <person name="O'Donnell K."/>
            <person name="Stajich J.E."/>
            <person name="Bonito G."/>
        </authorList>
    </citation>
    <scope>NUCLEOTIDE SEQUENCE</scope>
    <source>
        <strain evidence="1">NRRL 2769</strain>
    </source>
</reference>
<dbReference type="Gene3D" id="2.80.10.50">
    <property type="match status" value="1"/>
</dbReference>
<name>A0A9P6SX83_9FUNG</name>
<comment type="caution">
    <text evidence="1">The sequence shown here is derived from an EMBL/GenBank/DDBJ whole genome shotgun (WGS) entry which is preliminary data.</text>
</comment>
<evidence type="ECO:0000313" key="1">
    <source>
        <dbReference type="EMBL" id="KAG0008846.1"/>
    </source>
</evidence>
<accession>A0A9P6SX83</accession>
<dbReference type="AlphaFoldDB" id="A0A9P6SX83"/>
<dbReference type="EMBL" id="JAAAID010001768">
    <property type="protein sequence ID" value="KAG0008846.1"/>
    <property type="molecule type" value="Genomic_DNA"/>
</dbReference>
<proteinExistence type="predicted"/>
<evidence type="ECO:0000313" key="2">
    <source>
        <dbReference type="Proteomes" id="UP000703661"/>
    </source>
</evidence>
<sequence>MAAFENGIYNITRGSNQSLTTLGSQANCYAIFGDPGFDGGVEKWELTTNDDGTVSLRDVKCRLFLSLDDAENIQFHQSVQLGEKEYHWRLSETSNDGKVYIQAVGRSEDGDDYVIDLGMARIYPPRLALMRKDQGNEYQGWSFVRAE</sequence>
<protein>
    <submittedName>
        <fullName evidence="1">Uncharacterized protein</fullName>
    </submittedName>
</protein>
<gene>
    <name evidence="1" type="ORF">BGZ80_002988</name>
</gene>
<organism evidence="1 2">
    <name type="scientific">Entomortierella chlamydospora</name>
    <dbReference type="NCBI Taxonomy" id="101097"/>
    <lineage>
        <taxon>Eukaryota</taxon>
        <taxon>Fungi</taxon>
        <taxon>Fungi incertae sedis</taxon>
        <taxon>Mucoromycota</taxon>
        <taxon>Mortierellomycotina</taxon>
        <taxon>Mortierellomycetes</taxon>
        <taxon>Mortierellales</taxon>
        <taxon>Mortierellaceae</taxon>
        <taxon>Entomortierella</taxon>
    </lineage>
</organism>
<dbReference type="InterPro" id="IPR035992">
    <property type="entry name" value="Ricin_B-like_lectins"/>
</dbReference>
<keyword evidence="2" id="KW-1185">Reference proteome</keyword>
<dbReference type="Proteomes" id="UP000703661">
    <property type="component" value="Unassembled WGS sequence"/>
</dbReference>
<dbReference type="SUPFAM" id="SSF50370">
    <property type="entry name" value="Ricin B-like lectins"/>
    <property type="match status" value="1"/>
</dbReference>